<dbReference type="InterPro" id="IPR035892">
    <property type="entry name" value="C2_domain_sf"/>
</dbReference>
<dbReference type="SMART" id="SM00239">
    <property type="entry name" value="C2"/>
    <property type="match status" value="1"/>
</dbReference>
<dbReference type="Pfam" id="PF00387">
    <property type="entry name" value="PI-PLC-Y"/>
    <property type="match status" value="1"/>
</dbReference>
<keyword evidence="4 6" id="KW-0443">Lipid metabolism</keyword>
<evidence type="ECO:0000259" key="9">
    <source>
        <dbReference type="PROSITE" id="PS50008"/>
    </source>
</evidence>
<evidence type="ECO:0000313" key="10">
    <source>
        <dbReference type="EMBL" id="KAJ2901665.1"/>
    </source>
</evidence>
<dbReference type="Pfam" id="PF00388">
    <property type="entry name" value="PI-PLC-X"/>
    <property type="match status" value="1"/>
</dbReference>
<dbReference type="FunFam" id="3.20.20.190:FF:000049">
    <property type="entry name" value="Phosphoinositide phospholipase C"/>
    <property type="match status" value="1"/>
</dbReference>
<dbReference type="InterPro" id="IPR001192">
    <property type="entry name" value="PI-PLC_fam"/>
</dbReference>
<keyword evidence="2 6" id="KW-0378">Hydrolase</keyword>
<comment type="catalytic activity">
    <reaction evidence="6">
        <text>a 1,2-diacyl-sn-glycero-3-phospho-(1D-myo-inositol-4,5-bisphosphate) + H2O = 1D-myo-inositol 1,4,5-trisphosphate + a 1,2-diacyl-sn-glycerol + H(+)</text>
        <dbReference type="Rhea" id="RHEA:33179"/>
        <dbReference type="ChEBI" id="CHEBI:15377"/>
        <dbReference type="ChEBI" id="CHEBI:15378"/>
        <dbReference type="ChEBI" id="CHEBI:17815"/>
        <dbReference type="ChEBI" id="CHEBI:58456"/>
        <dbReference type="ChEBI" id="CHEBI:203600"/>
        <dbReference type="EC" id="3.1.4.11"/>
    </reaction>
</comment>
<dbReference type="Gene3D" id="3.20.20.190">
    <property type="entry name" value="Phosphatidylinositol (PI) phosphodiesterase"/>
    <property type="match status" value="1"/>
</dbReference>
<dbReference type="InterPro" id="IPR017946">
    <property type="entry name" value="PLC-like_Pdiesterase_TIM-brl"/>
</dbReference>
<keyword evidence="3 6" id="KW-0442">Lipid degradation</keyword>
<dbReference type="PROSITE" id="PS50008">
    <property type="entry name" value="PIPLC_Y_DOMAIN"/>
    <property type="match status" value="1"/>
</dbReference>
<reference evidence="10" key="1">
    <citation type="submission" date="2022-07" db="EMBL/GenBank/DDBJ databases">
        <title>Draft genome sequence of Zalerion maritima ATCC 34329, a (micro)plastics degrading marine fungus.</title>
        <authorList>
            <person name="Paco A."/>
            <person name="Goncalves M.F.M."/>
            <person name="Rocha-Santos T.A.P."/>
            <person name="Alves A."/>
        </authorList>
    </citation>
    <scope>NUCLEOTIDE SEQUENCE</scope>
    <source>
        <strain evidence="10">ATCC 34329</strain>
    </source>
</reference>
<dbReference type="SUPFAM" id="SSF49562">
    <property type="entry name" value="C2 domain (Calcium/lipid-binding domain, CaLB)"/>
    <property type="match status" value="1"/>
</dbReference>
<sequence length="1138" mass="127872">MTLMPGTSGGYDTRSRSRSFSSPLTNPAQYTSTLTHHLRRRRPSQVQTSFSSQPTLPSAGIVSITPSSATSTSLHESPIMTPETTGITTRASSMQVSPDIHASTETEPFPPPTPLVLPESVLSRKISSNSLAQHNVFGSYMPTSESAPKEKTNFIRRFSTKRKTGRTRRQSSVTPKGRDDSVGPAIIRRRSDSNNTVPPDFAPNPNLSSDSEDDIDRIGTFPFVNASGFDSPLRREGFRSTSVSIGGSSTSLKFNGGLIVPPSLTQGTFVTKVKSKKQKRLALTLDLDNAKIFWDKKFIDVDHMREIRTGSDTSQSRLDCGIAETDKDKFFSIIYDQSGTKAKKKMLHLLCDDVETQKNWTETLNQMTKHRYGQMASLSAFDDNAVKDYWHREMVKKFGEEIAPGSGEIDFDGVESLCKYLHIWTSPSQLRAKFYVADQREQGKLNYSEFLTFIGYMKRRDDMATIYRVLAKNDPKGLTLDAFLDFLRDTQEEDVDSNRQHWTRVFEKYTRNSTLKDAELASEERDRCMSEAQLANYLASMENSPTHPVPQEYELDRPINEYFISSSHNTYLLGRQFASQSSVEGYIAALVRGCRCVEVDCWDGSDGLPIVKHGYALTTHISFKEVMNTINKYAFKESQFPLWISLEVHCNPTQQEMMAAMIRETFGTKLVTEPLDPNSDQLPTPSQLLGRILIKVKKPGETQGSKESTGRRRGNSLNSPPVSSPFVRPMGSENSFAASFPNSPMLSPVPSARSISARKVKAIAEGEVQDGLSGGSDSEGYIEGATQQKKGPSIKIVKNLGELGVYNQGIKFNHSLDGPDSKKPSHIYSLMEGTFNKFCERSKENKQAVFRHNMRYFMRVYPDQLRVKSDNFDPLIYWRRGVQMCALNWQTFDLPMQLNEAMFAGGTDRSGYVLKPQELREIQRVEQGVSKELRSKRPRKQVRFTIEVISAQQLTSTANLPANKSLDPYVEVEIYHANDKRDKKEDRSSVMAPLENLRACTDVAQCNGFNPVFNRKFEFVVTTKYPDLIFVRWAVRLSPDGERPGPISDRSPPLAVYTAKLLSLNKGYRTLPLYNQNGDRYLFSTLFCRTTVNTEDISQVYLPCREGNSEPTGNVLKSIGRSIFSRTSTFSKSVDGNS</sequence>
<feature type="region of interest" description="Disordered" evidence="7">
    <location>
        <begin position="1"/>
        <end position="83"/>
    </location>
</feature>
<evidence type="ECO:0000256" key="3">
    <source>
        <dbReference type="ARBA" id="ARBA00022963"/>
    </source>
</evidence>
<dbReference type="InterPro" id="IPR011993">
    <property type="entry name" value="PH-like_dom_sf"/>
</dbReference>
<dbReference type="PANTHER" id="PTHR10336">
    <property type="entry name" value="PHOSPHOINOSITIDE-SPECIFIC PHOSPHOLIPASE C FAMILY PROTEIN"/>
    <property type="match status" value="1"/>
</dbReference>
<feature type="compositionally biased region" description="Polar residues" evidence="7">
    <location>
        <begin position="18"/>
        <end position="32"/>
    </location>
</feature>
<keyword evidence="5" id="KW-0807">Transducer</keyword>
<keyword evidence="11" id="KW-1185">Reference proteome</keyword>
<dbReference type="InterPro" id="IPR001711">
    <property type="entry name" value="PLipase_C_Pinositol-sp_Y"/>
</dbReference>
<dbReference type="Gene3D" id="2.60.40.150">
    <property type="entry name" value="C2 domain"/>
    <property type="match status" value="1"/>
</dbReference>
<evidence type="ECO:0000256" key="5">
    <source>
        <dbReference type="ARBA" id="ARBA00023224"/>
    </source>
</evidence>
<dbReference type="AlphaFoldDB" id="A0AAD5RR24"/>
<name>A0AAD5RR24_9PEZI</name>
<dbReference type="SMART" id="SM00149">
    <property type="entry name" value="PLCYc"/>
    <property type="match status" value="1"/>
</dbReference>
<evidence type="ECO:0000256" key="1">
    <source>
        <dbReference type="ARBA" id="ARBA00012368"/>
    </source>
</evidence>
<dbReference type="PROSITE" id="PS50004">
    <property type="entry name" value="C2"/>
    <property type="match status" value="1"/>
</dbReference>
<dbReference type="CDD" id="cd00275">
    <property type="entry name" value="C2_PLC_like"/>
    <property type="match status" value="1"/>
</dbReference>
<dbReference type="PROSITE" id="PS50007">
    <property type="entry name" value="PIPLC_X_DOMAIN"/>
    <property type="match status" value="1"/>
</dbReference>
<dbReference type="Gene3D" id="1.10.238.10">
    <property type="entry name" value="EF-hand"/>
    <property type="match status" value="1"/>
</dbReference>
<dbReference type="SUPFAM" id="SSF51695">
    <property type="entry name" value="PLC-like phosphodiesterases"/>
    <property type="match status" value="1"/>
</dbReference>
<dbReference type="InterPro" id="IPR011992">
    <property type="entry name" value="EF-hand-dom_pair"/>
</dbReference>
<dbReference type="InterPro" id="IPR000008">
    <property type="entry name" value="C2_dom"/>
</dbReference>
<dbReference type="SUPFAM" id="SSF47473">
    <property type="entry name" value="EF-hand"/>
    <property type="match status" value="1"/>
</dbReference>
<dbReference type="Proteomes" id="UP001201980">
    <property type="component" value="Unassembled WGS sequence"/>
</dbReference>
<dbReference type="GO" id="GO:0016042">
    <property type="term" value="P:lipid catabolic process"/>
    <property type="evidence" value="ECO:0007669"/>
    <property type="project" value="UniProtKB-KW"/>
</dbReference>
<feature type="compositionally biased region" description="Polar residues" evidence="7">
    <location>
        <begin position="64"/>
        <end position="75"/>
    </location>
</feature>
<evidence type="ECO:0000256" key="6">
    <source>
        <dbReference type="RuleBase" id="RU361133"/>
    </source>
</evidence>
<dbReference type="SUPFAM" id="SSF50729">
    <property type="entry name" value="PH domain-like"/>
    <property type="match status" value="1"/>
</dbReference>
<dbReference type="PRINTS" id="PR00390">
    <property type="entry name" value="PHPHLIPASEC"/>
</dbReference>
<dbReference type="GO" id="GO:0051209">
    <property type="term" value="P:release of sequestered calcium ion into cytosol"/>
    <property type="evidence" value="ECO:0007669"/>
    <property type="project" value="TreeGrafter"/>
</dbReference>
<gene>
    <name evidence="10" type="ORF">MKZ38_001578</name>
</gene>
<dbReference type="Pfam" id="PF00168">
    <property type="entry name" value="C2"/>
    <property type="match status" value="1"/>
</dbReference>
<accession>A0AAD5RR24</accession>
<organism evidence="10 11">
    <name type="scientific">Zalerion maritima</name>
    <dbReference type="NCBI Taxonomy" id="339359"/>
    <lineage>
        <taxon>Eukaryota</taxon>
        <taxon>Fungi</taxon>
        <taxon>Dikarya</taxon>
        <taxon>Ascomycota</taxon>
        <taxon>Pezizomycotina</taxon>
        <taxon>Sordariomycetes</taxon>
        <taxon>Lulworthiomycetidae</taxon>
        <taxon>Lulworthiales</taxon>
        <taxon>Lulworthiaceae</taxon>
        <taxon>Zalerion</taxon>
    </lineage>
</organism>
<feature type="domain" description="C2" evidence="8">
    <location>
        <begin position="925"/>
        <end position="1075"/>
    </location>
</feature>
<evidence type="ECO:0000313" key="11">
    <source>
        <dbReference type="Proteomes" id="UP001201980"/>
    </source>
</evidence>
<feature type="region of interest" description="Disordered" evidence="7">
    <location>
        <begin position="695"/>
        <end position="730"/>
    </location>
</feature>
<dbReference type="GO" id="GO:0004435">
    <property type="term" value="F:phosphatidylinositol-4,5-bisphosphate phospholipase C activity"/>
    <property type="evidence" value="ECO:0007669"/>
    <property type="project" value="UniProtKB-EC"/>
</dbReference>
<feature type="compositionally biased region" description="Basic residues" evidence="7">
    <location>
        <begin position="158"/>
        <end position="169"/>
    </location>
</feature>
<evidence type="ECO:0000256" key="7">
    <source>
        <dbReference type="SAM" id="MobiDB-lite"/>
    </source>
</evidence>
<feature type="domain" description="PI-PLC Y-box" evidence="9">
    <location>
        <begin position="800"/>
        <end position="920"/>
    </location>
</feature>
<feature type="compositionally biased region" description="Polar residues" evidence="7">
    <location>
        <begin position="44"/>
        <end position="56"/>
    </location>
</feature>
<dbReference type="SMART" id="SM00148">
    <property type="entry name" value="PLCXc"/>
    <property type="match status" value="1"/>
</dbReference>
<feature type="region of interest" description="Disordered" evidence="7">
    <location>
        <begin position="142"/>
        <end position="213"/>
    </location>
</feature>
<protein>
    <recommendedName>
        <fullName evidence="1 6">Phosphoinositide phospholipase C</fullName>
        <ecNumber evidence="1 6">3.1.4.11</ecNumber>
    </recommendedName>
</protein>
<evidence type="ECO:0000259" key="8">
    <source>
        <dbReference type="PROSITE" id="PS50004"/>
    </source>
</evidence>
<dbReference type="EC" id="3.1.4.11" evidence="1 6"/>
<evidence type="ECO:0000256" key="4">
    <source>
        <dbReference type="ARBA" id="ARBA00023098"/>
    </source>
</evidence>
<dbReference type="Gene3D" id="2.30.29.30">
    <property type="entry name" value="Pleckstrin-homology domain (PH domain)/Phosphotyrosine-binding domain (PTB)"/>
    <property type="match status" value="1"/>
</dbReference>
<dbReference type="InterPro" id="IPR000909">
    <property type="entry name" value="PLipase_C_PInositol-sp_X_dom"/>
</dbReference>
<proteinExistence type="predicted"/>
<comment type="caution">
    <text evidence="10">The sequence shown here is derived from an EMBL/GenBank/DDBJ whole genome shotgun (WGS) entry which is preliminary data.</text>
</comment>
<dbReference type="EMBL" id="JAKWBI020000143">
    <property type="protein sequence ID" value="KAJ2901665.1"/>
    <property type="molecule type" value="Genomic_DNA"/>
</dbReference>
<evidence type="ECO:0000256" key="2">
    <source>
        <dbReference type="ARBA" id="ARBA00022801"/>
    </source>
</evidence>
<dbReference type="PANTHER" id="PTHR10336:SF36">
    <property type="entry name" value="1-PHOSPHATIDYLINOSITOL 4,5-BISPHOSPHATE PHOSPHODIESTERASE BETA-4"/>
    <property type="match status" value="1"/>
</dbReference>
<dbReference type="GO" id="GO:0048015">
    <property type="term" value="P:phosphatidylinositol-mediated signaling"/>
    <property type="evidence" value="ECO:0007669"/>
    <property type="project" value="TreeGrafter"/>
</dbReference>
<dbReference type="CDD" id="cd08598">
    <property type="entry name" value="PI-PLC1c_yeast"/>
    <property type="match status" value="1"/>
</dbReference>